<feature type="region of interest" description="Disordered" evidence="5">
    <location>
        <begin position="848"/>
        <end position="886"/>
    </location>
</feature>
<evidence type="ECO:0000256" key="1">
    <source>
        <dbReference type="ARBA" id="ARBA00010458"/>
    </source>
</evidence>
<organism evidence="8 9">
    <name type="scientific">Steinernema hermaphroditum</name>
    <dbReference type="NCBI Taxonomy" id="289476"/>
    <lineage>
        <taxon>Eukaryota</taxon>
        <taxon>Metazoa</taxon>
        <taxon>Ecdysozoa</taxon>
        <taxon>Nematoda</taxon>
        <taxon>Chromadorea</taxon>
        <taxon>Rhabditida</taxon>
        <taxon>Tylenchina</taxon>
        <taxon>Panagrolaimomorpha</taxon>
        <taxon>Strongyloidoidea</taxon>
        <taxon>Steinernematidae</taxon>
        <taxon>Steinernema</taxon>
    </lineage>
</organism>
<dbReference type="Gene3D" id="3.10.129.10">
    <property type="entry name" value="Hotdog Thioesterase"/>
    <property type="match status" value="2"/>
</dbReference>
<evidence type="ECO:0000256" key="4">
    <source>
        <dbReference type="ARBA" id="ARBA00022946"/>
    </source>
</evidence>
<feature type="domain" description="Protein kinase" evidence="6">
    <location>
        <begin position="523"/>
        <end position="799"/>
    </location>
</feature>
<evidence type="ECO:0000256" key="5">
    <source>
        <dbReference type="SAM" id="MobiDB-lite"/>
    </source>
</evidence>
<dbReference type="Pfam" id="PF00069">
    <property type="entry name" value="Pkinase"/>
    <property type="match status" value="1"/>
</dbReference>
<dbReference type="EMBL" id="JAUCMV010000004">
    <property type="protein sequence ID" value="KAK0406247.1"/>
    <property type="molecule type" value="Genomic_DNA"/>
</dbReference>
<evidence type="ECO:0000259" key="6">
    <source>
        <dbReference type="PROSITE" id="PS50011"/>
    </source>
</evidence>
<dbReference type="GO" id="GO:0004672">
    <property type="term" value="F:protein kinase activity"/>
    <property type="evidence" value="ECO:0007669"/>
    <property type="project" value="InterPro"/>
</dbReference>
<keyword evidence="4" id="KW-0809">Transit peptide</keyword>
<name>A0AA39LQS6_9BILA</name>
<keyword evidence="2" id="KW-0677">Repeat</keyword>
<keyword evidence="3" id="KW-0378">Hydrolase</keyword>
<accession>A0AA39LQS6</accession>
<dbReference type="GO" id="GO:0006637">
    <property type="term" value="P:acyl-CoA metabolic process"/>
    <property type="evidence" value="ECO:0007669"/>
    <property type="project" value="TreeGrafter"/>
</dbReference>
<dbReference type="CDD" id="cd03442">
    <property type="entry name" value="BFIT_BACH"/>
    <property type="match status" value="2"/>
</dbReference>
<dbReference type="InterPro" id="IPR000719">
    <property type="entry name" value="Prot_kinase_dom"/>
</dbReference>
<evidence type="ECO:0008006" key="10">
    <source>
        <dbReference type="Google" id="ProtNLM"/>
    </source>
</evidence>
<evidence type="ECO:0000259" key="7">
    <source>
        <dbReference type="PROSITE" id="PS51770"/>
    </source>
</evidence>
<sequence>MLPRFLRNFSDIGRRRISQKIVHAGAEEATNLKTTEWMRDRLRLMFENMRGMPVEALDATKLEPRRMRDSYSQFTIPLEQDAEMRLKYSTAGGNVRFGRILEDLDLFSVWLCYLHDHGAPDELLRPRHARVVVTGSVDRIDLQNFDFAMHRDLILDGHVSWAGRSSMQTTMRIYQHNEEGNLEQMLKAKFVMVSRHPKETEKTMAVHPLVYPTPEEAFIFNQGVDDILERSRMDAKSVFRCPPTNEEYRMIHEKFVQSTNRQGFASTTLPDGHVWLEDRPFCETLMPCYPENKNIYGKIFGGFLMRSAFDLAAMCSKVFAKTSTELIAVSDIVFRAPVEVGDVLALAAHITFTHQNFIQVRVQAQVVNEKTFERKTTNTFHFTFTTRNKSAAPKIMPQAYKQGMLYINGKRHMQATFRHRGLFDLLLGRVSGRRWRHYRLNSGAPLAEPISEDINGAKRRTRARKSNHNEHTKRSERIEKSEGAQRGDEIMDPVERAFYAKKVAHRTARLGEHHTVETVSHKYKVIQQIQQGPFGFTFKVKQLGTDKLFAMRTEPTTKEEQLTRFKTLKNELIVLRLFKELDKSKCDRFVQLIDSGSTENFNFIVLTLLGDNLYTITHRYINRAFTPSTALRVSIQMLRALMDLHALGYVHRFLKPHTFAVGLNSRVCFIHMCEFPLAWQFRYSKTIKPPRRRVKIMGALRYTSRNSHHNRELSRRDDLESWLYLSLEFFQRSVLPWRSDRSPASVLFRKTKFFNNEYPEVFKKTSFEYRNIMSYISKMKFDEAPDYAFLMQCLQNAKVALRCDFTLPYDWEYIYMKTVTTPSAEIFVEPAEPLSVEPVEPLSAEPTKPLCVEHTKPPYAEPAKPQPATEPQEKPSESKFVQPTMNTQRNTAYENFSATTNITGHDVLIDVQMERSCENIKDKRTKSHASTASEKSKTSECETPE</sequence>
<dbReference type="PROSITE" id="PS50011">
    <property type="entry name" value="PROTEIN_KINASE_DOM"/>
    <property type="match status" value="1"/>
</dbReference>
<comment type="caution">
    <text evidence="8">The sequence shown here is derived from an EMBL/GenBank/DDBJ whole genome shotgun (WGS) entry which is preliminary data.</text>
</comment>
<proteinExistence type="inferred from homology"/>
<dbReference type="PANTHER" id="PTHR12655:SF0">
    <property type="entry name" value="ACYL-COENZYME A THIOESTERASE 9, MITOCHONDRIAL"/>
    <property type="match status" value="1"/>
</dbReference>
<dbReference type="SUPFAM" id="SSF54637">
    <property type="entry name" value="Thioesterase/thiol ester dehydrase-isomerase"/>
    <property type="match status" value="2"/>
</dbReference>
<dbReference type="SMART" id="SM00220">
    <property type="entry name" value="S_TKc"/>
    <property type="match status" value="1"/>
</dbReference>
<dbReference type="GO" id="GO:0005524">
    <property type="term" value="F:ATP binding"/>
    <property type="evidence" value="ECO:0007669"/>
    <property type="project" value="InterPro"/>
</dbReference>
<evidence type="ECO:0000313" key="8">
    <source>
        <dbReference type="EMBL" id="KAK0406247.1"/>
    </source>
</evidence>
<feature type="compositionally biased region" description="Basic and acidic residues" evidence="5">
    <location>
        <begin position="467"/>
        <end position="487"/>
    </location>
</feature>
<protein>
    <recommendedName>
        <fullName evidence="10">Protein kinase domain-containing protein</fullName>
    </recommendedName>
</protein>
<evidence type="ECO:0000256" key="3">
    <source>
        <dbReference type="ARBA" id="ARBA00022801"/>
    </source>
</evidence>
<dbReference type="InterPro" id="IPR029069">
    <property type="entry name" value="HotDog_dom_sf"/>
</dbReference>
<dbReference type="AlphaFoldDB" id="A0AA39LQS6"/>
<feature type="domain" description="HotDog ACOT-type" evidence="7">
    <location>
        <begin position="278"/>
        <end position="390"/>
    </location>
</feature>
<feature type="domain" description="HotDog ACOT-type" evidence="7">
    <location>
        <begin position="74"/>
        <end position="198"/>
    </location>
</feature>
<dbReference type="Gene3D" id="1.10.510.10">
    <property type="entry name" value="Transferase(Phosphotransferase) domain 1"/>
    <property type="match status" value="1"/>
</dbReference>
<feature type="compositionally biased region" description="Basic residues" evidence="5">
    <location>
        <begin position="457"/>
        <end position="466"/>
    </location>
</feature>
<keyword evidence="9" id="KW-1185">Reference proteome</keyword>
<gene>
    <name evidence="8" type="ORF">QR680_018455</name>
</gene>
<feature type="region of interest" description="Disordered" evidence="5">
    <location>
        <begin position="919"/>
        <end position="945"/>
    </location>
</feature>
<reference evidence="8" key="1">
    <citation type="submission" date="2023-06" db="EMBL/GenBank/DDBJ databases">
        <title>Genomic analysis of the entomopathogenic nematode Steinernema hermaphroditum.</title>
        <authorList>
            <person name="Schwarz E.M."/>
            <person name="Heppert J.K."/>
            <person name="Baniya A."/>
            <person name="Schwartz H.T."/>
            <person name="Tan C.-H."/>
            <person name="Antoshechkin I."/>
            <person name="Sternberg P.W."/>
            <person name="Goodrich-Blair H."/>
            <person name="Dillman A.R."/>
        </authorList>
    </citation>
    <scope>NUCLEOTIDE SEQUENCE</scope>
    <source>
        <strain evidence="8">PS9179</strain>
        <tissue evidence="8">Whole animal</tissue>
    </source>
</reference>
<evidence type="ECO:0000256" key="2">
    <source>
        <dbReference type="ARBA" id="ARBA00022737"/>
    </source>
</evidence>
<feature type="compositionally biased region" description="Basic and acidic residues" evidence="5">
    <location>
        <begin position="934"/>
        <end position="945"/>
    </location>
</feature>
<dbReference type="PANTHER" id="PTHR12655">
    <property type="entry name" value="ACYL-COA THIOESTERASE"/>
    <property type="match status" value="1"/>
</dbReference>
<dbReference type="GO" id="GO:0047617">
    <property type="term" value="F:fatty acyl-CoA hydrolase activity"/>
    <property type="evidence" value="ECO:0007669"/>
    <property type="project" value="TreeGrafter"/>
</dbReference>
<dbReference type="GO" id="GO:0005739">
    <property type="term" value="C:mitochondrion"/>
    <property type="evidence" value="ECO:0007669"/>
    <property type="project" value="TreeGrafter"/>
</dbReference>
<evidence type="ECO:0000313" key="9">
    <source>
        <dbReference type="Proteomes" id="UP001175271"/>
    </source>
</evidence>
<dbReference type="InterPro" id="IPR011009">
    <property type="entry name" value="Kinase-like_dom_sf"/>
</dbReference>
<feature type="region of interest" description="Disordered" evidence="5">
    <location>
        <begin position="453"/>
        <end position="487"/>
    </location>
</feature>
<dbReference type="InterPro" id="IPR033120">
    <property type="entry name" value="HOTDOG_ACOT"/>
</dbReference>
<dbReference type="Proteomes" id="UP001175271">
    <property type="component" value="Unassembled WGS sequence"/>
</dbReference>
<dbReference type="SUPFAM" id="SSF56112">
    <property type="entry name" value="Protein kinase-like (PK-like)"/>
    <property type="match status" value="1"/>
</dbReference>
<dbReference type="PROSITE" id="PS51770">
    <property type="entry name" value="HOTDOG_ACOT"/>
    <property type="match status" value="2"/>
</dbReference>
<comment type="similarity">
    <text evidence="1">Belongs to the acyl coenzyme A hydrolase family.</text>
</comment>